<evidence type="ECO:0000313" key="10">
    <source>
        <dbReference type="EMBL" id="KAK4154866.1"/>
    </source>
</evidence>
<keyword evidence="6" id="KW-0131">Cell cycle</keyword>
<dbReference type="PANTHER" id="PTHR12830">
    <property type="entry name" value="ANAPHASE-PROMOTING COMPLEX SUBUNIT 5"/>
    <property type="match status" value="1"/>
</dbReference>
<gene>
    <name evidence="10" type="ORF">C8A00DRAFT_32311</name>
</gene>
<comment type="similarity">
    <text evidence="1">Belongs to the APC5 family.</text>
</comment>
<protein>
    <recommendedName>
        <fullName evidence="2">Anaphase-promoting complex subunit 5</fullName>
    </recommendedName>
    <alternativeName>
        <fullName evidence="7">Cyclosome subunit 5</fullName>
    </alternativeName>
</protein>
<comment type="function">
    <text evidence="8">Component of the anaphase promoting complex/cyclosome (APC/C), a cell cycle-regulated E3 ubiquitin ligase that controls progression through mitosis and the G1 phase of the cell cycle. The APC/C complex acts by mediating ubiquitination and subsequent degradation of target proteins: it mainly mediates the formation of 'Lys-11'-linked polyubiquitin chains and, to a lower extent, the formation of 'Lys-48'- and 'Lys-63'-linked polyubiquitin chains. The APC/C complex catalyzes assembly of branched 'Lys-11'-/'Lys-48'-linked branched ubiquitin chains on target proteins.</text>
</comment>
<sequence length="794" mass="89350">MSRYLAPSKIGLLALVELYIEGAVPNDAAIPVINFVTSHLLDCNLTGPPSPAPAEQWKKAENTIRLAVSIQHFEEMLAPFAAADRLPGRTLWDRFLEKLWGIDSLHTLHEFFDQLPDHLARTKAELREMTERGEKPPSGVLLSRNSPFGVFVRRSHLEFSKLHFNHVAELWKMFVKYRQPTAGHWRRRNPHYNRLSFDSVLLDGEHEWGAQTDEIALAAYGNMLLVDDQNPTLLVSTDDIESLLEFQVEHVQKYGTRVPRSIRDEFQKLLKSSRVVPSLSHYLNFSDSWRSGEFPATFDHLHRYFDYTMQSRDRLFYQYALLNLGIVQSDFGCHKEAVATMLEAISTAKENRDTACLNFALNWFYHFSRAHPSLVKELEGSSMLGSGKESLAFLRAKAKETGMWILWSSALLSEAKLGLSNGESISTALESMVRSSQIIVEKNVKTMIGPQLSLSIALWDRLGVAVMSTMACEVFLRCHARSSVFDDQLKLTCRMAGMLADRGQYEEAFATLEAIDTNSLRSAKPDQYWRLFRGLVKLRRDLHHNNLDSADGLLSQLLQNSPEDIEPDMVSIIDMFHIEALTRRQDFETAFTKLDRLIAELSHENRDVSLRIRLLLCKVDLFDRLGRPERGFTIAMRAASMAWRARLVSLLWQAVGALAHILNALGEFAAAQQLLVAVLPRCLETGVAYTAGTLYSLLADARIGLVGEMKDRRGGTGTAVVAAERAERAERLGGVHKALDSAFGCFSAVEDVDKRCEMLAKKAAVFRAEGDLVRAESCAGTYLGLWEEELARKG</sequence>
<evidence type="ECO:0000313" key="11">
    <source>
        <dbReference type="Proteomes" id="UP001302745"/>
    </source>
</evidence>
<feature type="domain" description="Anaphase-promoting complex subunit 5" evidence="9">
    <location>
        <begin position="281"/>
        <end position="370"/>
    </location>
</feature>
<keyword evidence="5" id="KW-0833">Ubl conjugation pathway</keyword>
<dbReference type="InterPro" id="IPR011990">
    <property type="entry name" value="TPR-like_helical_dom_sf"/>
</dbReference>
<keyword evidence="3" id="KW-0132">Cell division</keyword>
<evidence type="ECO:0000256" key="3">
    <source>
        <dbReference type="ARBA" id="ARBA00022618"/>
    </source>
</evidence>
<evidence type="ECO:0000256" key="8">
    <source>
        <dbReference type="ARBA" id="ARBA00045696"/>
    </source>
</evidence>
<keyword evidence="4" id="KW-0498">Mitosis</keyword>
<dbReference type="AlphaFoldDB" id="A0AAN6ZZP5"/>
<dbReference type="GO" id="GO:0005680">
    <property type="term" value="C:anaphase-promoting complex"/>
    <property type="evidence" value="ECO:0007669"/>
    <property type="project" value="InterPro"/>
</dbReference>
<keyword evidence="11" id="KW-1185">Reference proteome</keyword>
<proteinExistence type="inferred from homology"/>
<evidence type="ECO:0000256" key="7">
    <source>
        <dbReference type="ARBA" id="ARBA00031069"/>
    </source>
</evidence>
<name>A0AAN6ZZP5_9PEZI</name>
<dbReference type="GO" id="GO:0070979">
    <property type="term" value="P:protein K11-linked ubiquitination"/>
    <property type="evidence" value="ECO:0007669"/>
    <property type="project" value="TreeGrafter"/>
</dbReference>
<dbReference type="InterPro" id="IPR037679">
    <property type="entry name" value="Apc5"/>
</dbReference>
<dbReference type="Pfam" id="PF12862">
    <property type="entry name" value="ANAPC5"/>
    <property type="match status" value="1"/>
</dbReference>
<evidence type="ECO:0000256" key="2">
    <source>
        <dbReference type="ARBA" id="ARBA00016066"/>
    </source>
</evidence>
<evidence type="ECO:0000256" key="6">
    <source>
        <dbReference type="ARBA" id="ARBA00023306"/>
    </source>
</evidence>
<evidence type="ECO:0000256" key="5">
    <source>
        <dbReference type="ARBA" id="ARBA00022786"/>
    </source>
</evidence>
<evidence type="ECO:0000256" key="4">
    <source>
        <dbReference type="ARBA" id="ARBA00022776"/>
    </source>
</evidence>
<dbReference type="GO" id="GO:0031145">
    <property type="term" value="P:anaphase-promoting complex-dependent catabolic process"/>
    <property type="evidence" value="ECO:0007669"/>
    <property type="project" value="TreeGrafter"/>
</dbReference>
<dbReference type="GO" id="GO:0051301">
    <property type="term" value="P:cell division"/>
    <property type="evidence" value="ECO:0007669"/>
    <property type="project" value="UniProtKB-KW"/>
</dbReference>
<evidence type="ECO:0000256" key="1">
    <source>
        <dbReference type="ARBA" id="ARBA00007450"/>
    </source>
</evidence>
<evidence type="ECO:0000259" key="9">
    <source>
        <dbReference type="Pfam" id="PF12862"/>
    </source>
</evidence>
<dbReference type="GO" id="GO:0045842">
    <property type="term" value="P:positive regulation of mitotic metaphase/anaphase transition"/>
    <property type="evidence" value="ECO:0007669"/>
    <property type="project" value="TreeGrafter"/>
</dbReference>
<dbReference type="InterPro" id="IPR026000">
    <property type="entry name" value="Apc5_dom"/>
</dbReference>
<organism evidence="10 11">
    <name type="scientific">Chaetomidium leptoderma</name>
    <dbReference type="NCBI Taxonomy" id="669021"/>
    <lineage>
        <taxon>Eukaryota</taxon>
        <taxon>Fungi</taxon>
        <taxon>Dikarya</taxon>
        <taxon>Ascomycota</taxon>
        <taxon>Pezizomycotina</taxon>
        <taxon>Sordariomycetes</taxon>
        <taxon>Sordariomycetidae</taxon>
        <taxon>Sordariales</taxon>
        <taxon>Chaetomiaceae</taxon>
        <taxon>Chaetomidium</taxon>
    </lineage>
</organism>
<accession>A0AAN6ZZP5</accession>
<comment type="caution">
    <text evidence="10">The sequence shown here is derived from an EMBL/GenBank/DDBJ whole genome shotgun (WGS) entry which is preliminary data.</text>
</comment>
<dbReference type="Gene3D" id="1.25.40.10">
    <property type="entry name" value="Tetratricopeptide repeat domain"/>
    <property type="match status" value="1"/>
</dbReference>
<dbReference type="PANTHER" id="PTHR12830:SF9">
    <property type="entry name" value="ANAPHASE-PROMOTING COMPLEX SUBUNIT 5"/>
    <property type="match status" value="1"/>
</dbReference>
<reference evidence="10" key="2">
    <citation type="submission" date="2023-05" db="EMBL/GenBank/DDBJ databases">
        <authorList>
            <consortium name="Lawrence Berkeley National Laboratory"/>
            <person name="Steindorff A."/>
            <person name="Hensen N."/>
            <person name="Bonometti L."/>
            <person name="Westerberg I."/>
            <person name="Brannstrom I.O."/>
            <person name="Guillou S."/>
            <person name="Cros-Aarteil S."/>
            <person name="Calhoun S."/>
            <person name="Haridas S."/>
            <person name="Kuo A."/>
            <person name="Mondo S."/>
            <person name="Pangilinan J."/>
            <person name="Riley R."/>
            <person name="Labutti K."/>
            <person name="Andreopoulos B."/>
            <person name="Lipzen A."/>
            <person name="Chen C."/>
            <person name="Yanf M."/>
            <person name="Daum C."/>
            <person name="Ng V."/>
            <person name="Clum A."/>
            <person name="Ohm R."/>
            <person name="Martin F."/>
            <person name="Silar P."/>
            <person name="Natvig D."/>
            <person name="Lalanne C."/>
            <person name="Gautier V."/>
            <person name="Ament-Velasquez S.L."/>
            <person name="Kruys A."/>
            <person name="Hutchinson M.I."/>
            <person name="Powell A.J."/>
            <person name="Barry K."/>
            <person name="Miller A.N."/>
            <person name="Grigoriev I.V."/>
            <person name="Debuchy R."/>
            <person name="Gladieux P."/>
            <person name="Thoren M.H."/>
            <person name="Johannesson H."/>
        </authorList>
    </citation>
    <scope>NUCLEOTIDE SEQUENCE</scope>
    <source>
        <strain evidence="10">CBS 538.74</strain>
    </source>
</reference>
<dbReference type="EMBL" id="MU856900">
    <property type="protein sequence ID" value="KAK4154866.1"/>
    <property type="molecule type" value="Genomic_DNA"/>
</dbReference>
<dbReference type="Proteomes" id="UP001302745">
    <property type="component" value="Unassembled WGS sequence"/>
</dbReference>
<reference evidence="10" key="1">
    <citation type="journal article" date="2023" name="Mol. Phylogenet. Evol.">
        <title>Genome-scale phylogeny and comparative genomics of the fungal order Sordariales.</title>
        <authorList>
            <person name="Hensen N."/>
            <person name="Bonometti L."/>
            <person name="Westerberg I."/>
            <person name="Brannstrom I.O."/>
            <person name="Guillou S."/>
            <person name="Cros-Aarteil S."/>
            <person name="Calhoun S."/>
            <person name="Haridas S."/>
            <person name="Kuo A."/>
            <person name="Mondo S."/>
            <person name="Pangilinan J."/>
            <person name="Riley R."/>
            <person name="LaButti K."/>
            <person name="Andreopoulos B."/>
            <person name="Lipzen A."/>
            <person name="Chen C."/>
            <person name="Yan M."/>
            <person name="Daum C."/>
            <person name="Ng V."/>
            <person name="Clum A."/>
            <person name="Steindorff A."/>
            <person name="Ohm R.A."/>
            <person name="Martin F."/>
            <person name="Silar P."/>
            <person name="Natvig D.O."/>
            <person name="Lalanne C."/>
            <person name="Gautier V."/>
            <person name="Ament-Velasquez S.L."/>
            <person name="Kruys A."/>
            <person name="Hutchinson M.I."/>
            <person name="Powell A.J."/>
            <person name="Barry K."/>
            <person name="Miller A.N."/>
            <person name="Grigoriev I.V."/>
            <person name="Debuchy R."/>
            <person name="Gladieux P."/>
            <person name="Hiltunen Thoren M."/>
            <person name="Johannesson H."/>
        </authorList>
    </citation>
    <scope>NUCLEOTIDE SEQUENCE</scope>
    <source>
        <strain evidence="10">CBS 538.74</strain>
    </source>
</reference>